<keyword evidence="1" id="KW-0732">Signal</keyword>
<evidence type="ECO:0000313" key="2">
    <source>
        <dbReference type="EMBL" id="SUB85003.1"/>
    </source>
</evidence>
<gene>
    <name evidence="2" type="ORF">NCTC11157_00722</name>
</gene>
<name>A0A379DX00_9BACT</name>
<dbReference type="OrthoDB" id="1404180at2"/>
<dbReference type="Gene3D" id="2.130.10.10">
    <property type="entry name" value="YVTN repeat-like/Quinoprotein amine dehydrogenase"/>
    <property type="match status" value="1"/>
</dbReference>
<protein>
    <recommendedName>
        <fullName evidence="4">Lipoprotein</fullName>
    </recommendedName>
</protein>
<dbReference type="PROSITE" id="PS51257">
    <property type="entry name" value="PROKAR_LIPOPROTEIN"/>
    <property type="match status" value="1"/>
</dbReference>
<dbReference type="Proteomes" id="UP000254072">
    <property type="component" value="Unassembled WGS sequence"/>
</dbReference>
<dbReference type="EMBL" id="UGTL01000001">
    <property type="protein sequence ID" value="SUB85003.1"/>
    <property type="molecule type" value="Genomic_DNA"/>
</dbReference>
<reference evidence="2 3" key="1">
    <citation type="submission" date="2018-06" db="EMBL/GenBank/DDBJ databases">
        <authorList>
            <consortium name="Pathogen Informatics"/>
            <person name="Doyle S."/>
        </authorList>
    </citation>
    <scope>NUCLEOTIDE SEQUENCE [LARGE SCALE GENOMIC DNA]</scope>
    <source>
        <strain evidence="2 3">NCTC11157</strain>
    </source>
</reference>
<evidence type="ECO:0008006" key="4">
    <source>
        <dbReference type="Google" id="ProtNLM"/>
    </source>
</evidence>
<dbReference type="InterPro" id="IPR015943">
    <property type="entry name" value="WD40/YVTN_repeat-like_dom_sf"/>
</dbReference>
<evidence type="ECO:0000313" key="3">
    <source>
        <dbReference type="Proteomes" id="UP000254072"/>
    </source>
</evidence>
<dbReference type="GeneID" id="91081954"/>
<dbReference type="AlphaFoldDB" id="A0A379DX00"/>
<sequence length="420" mass="45819">MRNLRFILPAIAMMALVSSCSHNDEPTPKPVEPTPNPVEPTGKAFKGIIFAAGITNPEGNSGSVYMQSLPDMVPGNYDNSNGIPVGFGTAPIVAKSGNIYVLPDYMGNTKAEITRYRIYSDNKWHKKGALQIPPKAAACCVTELNSEKAYVSLQGLGSIIVFNPTTMTRIGEIDLNGLKQAETNVAPAAMVIRDGKLFIGLNQMNAQFMPARNNIELAVIDTKTDKVEKHIVNTSLEMSFATRPIDPGSIFIDENKDIYINCIGSFGFIPQFHGGIARIKNGTTEIDPDYCIRLDQVEVAGLPTKFADFFSTFYYAGNGKVYTYANSFALDSKGFENPYVSFTNIPVVVDLKQKTMSTIEGMEISNPQGIAIGKHRNLLVFGSSNKKANGFYTYDPATKKVAGPIMQVKGNPSFFHSFAE</sequence>
<feature type="chain" id="PRO_5016854444" description="Lipoprotein" evidence="1">
    <location>
        <begin position="24"/>
        <end position="420"/>
    </location>
</feature>
<dbReference type="SUPFAM" id="SSF63825">
    <property type="entry name" value="YWTD domain"/>
    <property type="match status" value="1"/>
</dbReference>
<feature type="signal peptide" evidence="1">
    <location>
        <begin position="1"/>
        <end position="23"/>
    </location>
</feature>
<organism evidence="2 3">
    <name type="scientific">Prevotella disiens</name>
    <dbReference type="NCBI Taxonomy" id="28130"/>
    <lineage>
        <taxon>Bacteria</taxon>
        <taxon>Pseudomonadati</taxon>
        <taxon>Bacteroidota</taxon>
        <taxon>Bacteroidia</taxon>
        <taxon>Bacteroidales</taxon>
        <taxon>Prevotellaceae</taxon>
        <taxon>Prevotella</taxon>
    </lineage>
</organism>
<evidence type="ECO:0000256" key="1">
    <source>
        <dbReference type="SAM" id="SignalP"/>
    </source>
</evidence>
<proteinExistence type="predicted"/>
<accession>A0A379DX00</accession>
<dbReference type="RefSeq" id="WP_021668871.1">
    <property type="nucleotide sequence ID" value="NZ_UGTL01000001.1"/>
</dbReference>